<dbReference type="GO" id="GO:0003723">
    <property type="term" value="F:RNA binding"/>
    <property type="evidence" value="ECO:0007669"/>
    <property type="project" value="UniProtKB-UniRule"/>
</dbReference>
<dbReference type="SUPFAM" id="SSF54791">
    <property type="entry name" value="Eukaryotic type KH-domain (KH-domain type I)"/>
    <property type="match status" value="2"/>
</dbReference>
<organism evidence="4 5">
    <name type="scientific">Ramalina farinacea</name>
    <dbReference type="NCBI Taxonomy" id="258253"/>
    <lineage>
        <taxon>Eukaryota</taxon>
        <taxon>Fungi</taxon>
        <taxon>Dikarya</taxon>
        <taxon>Ascomycota</taxon>
        <taxon>Pezizomycotina</taxon>
        <taxon>Lecanoromycetes</taxon>
        <taxon>OSLEUM clade</taxon>
        <taxon>Lecanoromycetidae</taxon>
        <taxon>Lecanorales</taxon>
        <taxon>Lecanorineae</taxon>
        <taxon>Ramalinaceae</taxon>
        <taxon>Ramalina</taxon>
    </lineage>
</organism>
<dbReference type="FunFam" id="3.30.1370.10:FF:000037">
    <property type="entry name" value="KH domain protein"/>
    <property type="match status" value="1"/>
</dbReference>
<sequence>MADDERRSSKRSRFDQTEPEPKRASRFDRRSRSPSSRQTETKRSRSPLSAKSPLSPGAQAARPDAAAAAAAAAARINASIQAKKGIQHIEVPPIRKTESPLPKSSSPGAPSGSSTSNINGDMYIADGDYIKDIEVNDLRNRYTLTKGSTQKMIKEETGADVTTRGNYYPDKSMATAANPPLYLHITSTSKDGLEQAVAKVQEMMKQELPNLVDERRFRRREPEQVERDEYGRRKWPEEKIPIDLEPIPGFNLRAQVVGQQGAYVKHIQQETRCRVQIKGRNSGFTEHGTGAESDEPMYLHVAGPDPNEVQKAKELCLSLLENVREQYHRFKENPPQRAGFGYDRQQPPTPSNPYGGYGQQSSGYGSSSYGQSQSPTTPSAPPGTSGTSGPPGVSSPGAAATDYAAQYAQYYGGQDPYAAYGGYQNYVAYYQQYYAQQQAQQQGQGTPGGPSAQGEEAPPPPPSGSPPNGGYNSVGLSASPVLMK</sequence>
<comment type="caution">
    <text evidence="4">The sequence shown here is derived from an EMBL/GenBank/DDBJ whole genome shotgun (WGS) entry which is preliminary data.</text>
</comment>
<gene>
    <name evidence="4" type="ORF">OHK93_006473</name>
</gene>
<proteinExistence type="predicted"/>
<feature type="compositionally biased region" description="Low complexity" evidence="2">
    <location>
        <begin position="437"/>
        <end position="456"/>
    </location>
</feature>
<dbReference type="PROSITE" id="PS50084">
    <property type="entry name" value="KH_TYPE_1"/>
    <property type="match status" value="1"/>
</dbReference>
<feature type="compositionally biased region" description="Low complexity" evidence="2">
    <location>
        <begin position="99"/>
        <end position="116"/>
    </location>
</feature>
<dbReference type="EMBL" id="JAPUFD010000005">
    <property type="protein sequence ID" value="MDI1487204.1"/>
    <property type="molecule type" value="Genomic_DNA"/>
</dbReference>
<dbReference type="PANTHER" id="PTHR15744">
    <property type="entry name" value="BLOM7"/>
    <property type="match status" value="1"/>
</dbReference>
<feature type="region of interest" description="Disordered" evidence="2">
    <location>
        <begin position="1"/>
        <end position="68"/>
    </location>
</feature>
<dbReference type="InterPro" id="IPR055256">
    <property type="entry name" value="KH_1_KHDC4/BBP-like"/>
</dbReference>
<dbReference type="InterPro" id="IPR036612">
    <property type="entry name" value="KH_dom_type_1_sf"/>
</dbReference>
<feature type="domain" description="K Homology" evidence="3">
    <location>
        <begin position="234"/>
        <end position="321"/>
    </location>
</feature>
<feature type="compositionally biased region" description="Basic and acidic residues" evidence="2">
    <location>
        <begin position="1"/>
        <end position="31"/>
    </location>
</feature>
<feature type="region of interest" description="Disordered" evidence="2">
    <location>
        <begin position="437"/>
        <end position="484"/>
    </location>
</feature>
<accession>A0AA43QKX2</accession>
<protein>
    <recommendedName>
        <fullName evidence="3">K Homology domain-containing protein</fullName>
    </recommendedName>
</protein>
<dbReference type="AlphaFoldDB" id="A0AA43QKX2"/>
<dbReference type="GO" id="GO:0005634">
    <property type="term" value="C:nucleus"/>
    <property type="evidence" value="ECO:0007669"/>
    <property type="project" value="InterPro"/>
</dbReference>
<reference evidence="4" key="1">
    <citation type="journal article" date="2023" name="Genome Biol. Evol.">
        <title>First Whole Genome Sequence and Flow Cytometry Genome Size Data for the Lichen-Forming Fungus Ramalina farinacea (Ascomycota).</title>
        <authorList>
            <person name="Llewellyn T."/>
            <person name="Mian S."/>
            <person name="Hill R."/>
            <person name="Leitch I.J."/>
            <person name="Gaya E."/>
        </authorList>
    </citation>
    <scope>NUCLEOTIDE SEQUENCE</scope>
    <source>
        <strain evidence="4">LIQ254RAFAR</strain>
    </source>
</reference>
<evidence type="ECO:0000259" key="3">
    <source>
        <dbReference type="SMART" id="SM00322"/>
    </source>
</evidence>
<dbReference type="InterPro" id="IPR056149">
    <property type="entry name" value="PRP5/DDX46/KHDC4_KH"/>
</dbReference>
<keyword evidence="1" id="KW-0694">RNA-binding</keyword>
<dbReference type="Pfam" id="PF22675">
    <property type="entry name" value="KH-I_KHDC4-BBP"/>
    <property type="match status" value="1"/>
</dbReference>
<feature type="region of interest" description="Disordered" evidence="2">
    <location>
        <begin position="83"/>
        <end position="121"/>
    </location>
</feature>
<feature type="region of interest" description="Disordered" evidence="2">
    <location>
        <begin position="331"/>
        <end position="398"/>
    </location>
</feature>
<dbReference type="InterPro" id="IPR047889">
    <property type="entry name" value="KHDC4_KH-I_second"/>
</dbReference>
<dbReference type="FunFam" id="3.30.1370.10:FF:000051">
    <property type="entry name" value="Putative kh domain-containing protein"/>
    <property type="match status" value="1"/>
</dbReference>
<evidence type="ECO:0000313" key="5">
    <source>
        <dbReference type="Proteomes" id="UP001161017"/>
    </source>
</evidence>
<name>A0AA43QKX2_9LECA</name>
<dbReference type="PANTHER" id="PTHR15744:SF0">
    <property type="entry name" value="KH HOMOLOGY DOMAIN-CONTAINING PROTEIN 4"/>
    <property type="match status" value="1"/>
</dbReference>
<dbReference type="SMART" id="SM00322">
    <property type="entry name" value="KH"/>
    <property type="match status" value="1"/>
</dbReference>
<feature type="compositionally biased region" description="Low complexity" evidence="2">
    <location>
        <begin position="359"/>
        <end position="398"/>
    </location>
</feature>
<dbReference type="InterPro" id="IPR004087">
    <property type="entry name" value="KH_dom"/>
</dbReference>
<dbReference type="Proteomes" id="UP001161017">
    <property type="component" value="Unassembled WGS sequence"/>
</dbReference>
<keyword evidence="5" id="KW-1185">Reference proteome</keyword>
<dbReference type="CDD" id="cd22385">
    <property type="entry name" value="KH-I_KHDC4_rpt1"/>
    <property type="match status" value="1"/>
</dbReference>
<evidence type="ECO:0000256" key="1">
    <source>
        <dbReference type="PROSITE-ProRule" id="PRU00117"/>
    </source>
</evidence>
<feature type="compositionally biased region" description="Low complexity" evidence="2">
    <location>
        <begin position="58"/>
        <end position="68"/>
    </location>
</feature>
<dbReference type="InterPro" id="IPR047890">
    <property type="entry name" value="KHDC4_KH-I_first"/>
</dbReference>
<dbReference type="InterPro" id="IPR031121">
    <property type="entry name" value="RIK/BLOM7"/>
</dbReference>
<dbReference type="Pfam" id="PF23469">
    <property type="entry name" value="KH_12"/>
    <property type="match status" value="1"/>
</dbReference>
<dbReference type="Gene3D" id="3.30.1370.10">
    <property type="entry name" value="K Homology domain, type 1"/>
    <property type="match status" value="2"/>
</dbReference>
<evidence type="ECO:0000313" key="4">
    <source>
        <dbReference type="EMBL" id="MDI1487204.1"/>
    </source>
</evidence>
<evidence type="ECO:0000256" key="2">
    <source>
        <dbReference type="SAM" id="MobiDB-lite"/>
    </source>
</evidence>
<dbReference type="CDD" id="cd22386">
    <property type="entry name" value="KH-I_KHDC4_rpt2"/>
    <property type="match status" value="1"/>
</dbReference>